<keyword evidence="3" id="KW-1185">Reference proteome</keyword>
<sequence>MPSWAIGSPSNGYGGLHMSNSSPTTPQFPMQMPNPSLTIPQFGMTNFRGGGQNVALPIPQRSNTLGLGLFAQANQIPSIAEGTERNFNAQFRSQTLPLLSHIDPIGGDLIQINHNISSPPTQSTSEALN</sequence>
<dbReference type="EMBL" id="LXQA010130194">
    <property type="protein sequence ID" value="MCI22379.1"/>
    <property type="molecule type" value="Genomic_DNA"/>
</dbReference>
<evidence type="ECO:0000313" key="2">
    <source>
        <dbReference type="EMBL" id="MCI22379.1"/>
    </source>
</evidence>
<name>A0A392QER3_9FABA</name>
<feature type="compositionally biased region" description="Polar residues" evidence="1">
    <location>
        <begin position="18"/>
        <end position="36"/>
    </location>
</feature>
<evidence type="ECO:0000256" key="1">
    <source>
        <dbReference type="SAM" id="MobiDB-lite"/>
    </source>
</evidence>
<proteinExistence type="predicted"/>
<reference evidence="2 3" key="1">
    <citation type="journal article" date="2018" name="Front. Plant Sci.">
        <title>Red Clover (Trifolium pratense) and Zigzag Clover (T. medium) - A Picture of Genomic Similarities and Differences.</title>
        <authorList>
            <person name="Dluhosova J."/>
            <person name="Istvanek J."/>
            <person name="Nedelnik J."/>
            <person name="Repkova J."/>
        </authorList>
    </citation>
    <scope>NUCLEOTIDE SEQUENCE [LARGE SCALE GENOMIC DNA]</scope>
    <source>
        <strain evidence="3">cv. 10/8</strain>
        <tissue evidence="2">Leaf</tissue>
    </source>
</reference>
<protein>
    <submittedName>
        <fullName evidence="2">Zinc finger protein 3-like</fullName>
    </submittedName>
</protein>
<feature type="region of interest" description="Disordered" evidence="1">
    <location>
        <begin position="1"/>
        <end position="36"/>
    </location>
</feature>
<accession>A0A392QER3</accession>
<dbReference type="Proteomes" id="UP000265520">
    <property type="component" value="Unassembled WGS sequence"/>
</dbReference>
<evidence type="ECO:0000313" key="3">
    <source>
        <dbReference type="Proteomes" id="UP000265520"/>
    </source>
</evidence>
<dbReference type="AlphaFoldDB" id="A0A392QER3"/>
<organism evidence="2 3">
    <name type="scientific">Trifolium medium</name>
    <dbReference type="NCBI Taxonomy" id="97028"/>
    <lineage>
        <taxon>Eukaryota</taxon>
        <taxon>Viridiplantae</taxon>
        <taxon>Streptophyta</taxon>
        <taxon>Embryophyta</taxon>
        <taxon>Tracheophyta</taxon>
        <taxon>Spermatophyta</taxon>
        <taxon>Magnoliopsida</taxon>
        <taxon>eudicotyledons</taxon>
        <taxon>Gunneridae</taxon>
        <taxon>Pentapetalae</taxon>
        <taxon>rosids</taxon>
        <taxon>fabids</taxon>
        <taxon>Fabales</taxon>
        <taxon>Fabaceae</taxon>
        <taxon>Papilionoideae</taxon>
        <taxon>50 kb inversion clade</taxon>
        <taxon>NPAAA clade</taxon>
        <taxon>Hologalegina</taxon>
        <taxon>IRL clade</taxon>
        <taxon>Trifolieae</taxon>
        <taxon>Trifolium</taxon>
    </lineage>
</organism>
<comment type="caution">
    <text evidence="2">The sequence shown here is derived from an EMBL/GenBank/DDBJ whole genome shotgun (WGS) entry which is preliminary data.</text>
</comment>
<feature type="non-terminal residue" evidence="2">
    <location>
        <position position="129"/>
    </location>
</feature>